<dbReference type="AlphaFoldDB" id="A0AAX3BC90"/>
<evidence type="ECO:0000313" key="1">
    <source>
        <dbReference type="EMBL" id="URA09848.1"/>
    </source>
</evidence>
<dbReference type="Proteomes" id="UP001056539">
    <property type="component" value="Chromosome"/>
</dbReference>
<accession>A0AAX3BC90</accession>
<reference evidence="1" key="1">
    <citation type="submission" date="2021-04" db="EMBL/GenBank/DDBJ databases">
        <authorList>
            <person name="Postec A."/>
        </authorList>
    </citation>
    <scope>NUCLEOTIDE SEQUENCE</scope>
    <source>
        <strain evidence="1">F1F22</strain>
    </source>
</reference>
<sequence length="144" mass="15901">MKRNVSFLVFWGIFVGCSVVGEKNPLFEGTSLIITASPKGTVSVPLTFTWSSPERIYYQVVAVFTNTIRVEGKKIVNTNDCIAMWTSGMPGQAGNVSYSDFKAYPSFSSPPPSLSSGTYYWAVWAYNDRMEVTHSSAQISFTLP</sequence>
<gene>
    <name evidence="1" type="ORF">KDW03_10240</name>
</gene>
<dbReference type="EMBL" id="CP073355">
    <property type="protein sequence ID" value="URA09848.1"/>
    <property type="molecule type" value="Genomic_DNA"/>
</dbReference>
<name>A0AAX3BC90_9SPIR</name>
<evidence type="ECO:0008006" key="3">
    <source>
        <dbReference type="Google" id="ProtNLM"/>
    </source>
</evidence>
<protein>
    <recommendedName>
        <fullName evidence="3">Lipoprotein</fullName>
    </recommendedName>
</protein>
<proteinExistence type="predicted"/>
<dbReference type="PROSITE" id="PS51257">
    <property type="entry name" value="PROKAR_LIPOPROTEIN"/>
    <property type="match status" value="1"/>
</dbReference>
<dbReference type="RefSeq" id="WP_271434980.1">
    <property type="nucleotide sequence ID" value="NZ_CP073355.1"/>
</dbReference>
<keyword evidence="2" id="KW-1185">Reference proteome</keyword>
<dbReference type="KEGG" id="taqu:KDW03_10240"/>
<organism evidence="1 2">
    <name type="scientific">Thermospira aquatica</name>
    <dbReference type="NCBI Taxonomy" id="2828656"/>
    <lineage>
        <taxon>Bacteria</taxon>
        <taxon>Pseudomonadati</taxon>
        <taxon>Spirochaetota</taxon>
        <taxon>Spirochaetia</taxon>
        <taxon>Brevinematales</taxon>
        <taxon>Thermospiraceae</taxon>
        <taxon>Thermospira</taxon>
    </lineage>
</organism>
<evidence type="ECO:0000313" key="2">
    <source>
        <dbReference type="Proteomes" id="UP001056539"/>
    </source>
</evidence>
<reference evidence="1" key="2">
    <citation type="submission" date="2022-06" db="EMBL/GenBank/DDBJ databases">
        <title>Thermospira aquatica gen. nov., sp. nov.</title>
        <authorList>
            <person name="Ben Ali Gam Z."/>
            <person name="Labat M."/>
        </authorList>
    </citation>
    <scope>NUCLEOTIDE SEQUENCE</scope>
    <source>
        <strain evidence="1">F1F22</strain>
    </source>
</reference>